<keyword evidence="2" id="KW-1185">Reference proteome</keyword>
<evidence type="ECO:0000313" key="1">
    <source>
        <dbReference type="EMBL" id="ACV12053.1"/>
    </source>
</evidence>
<protein>
    <submittedName>
        <fullName evidence="1">Uncharacterized protein</fullName>
    </submittedName>
</protein>
<gene>
    <name evidence="1" type="ordered locus">Huta_1883</name>
</gene>
<evidence type="ECO:0000313" key="2">
    <source>
        <dbReference type="Proteomes" id="UP000002071"/>
    </source>
</evidence>
<organism evidence="1 2">
    <name type="scientific">Halorhabdus utahensis (strain DSM 12940 / JCM 11049 / AX-2)</name>
    <dbReference type="NCBI Taxonomy" id="519442"/>
    <lineage>
        <taxon>Archaea</taxon>
        <taxon>Methanobacteriati</taxon>
        <taxon>Methanobacteriota</taxon>
        <taxon>Stenosarchaea group</taxon>
        <taxon>Halobacteria</taxon>
        <taxon>Halobacteriales</taxon>
        <taxon>Haloarculaceae</taxon>
        <taxon>Halorhabdus</taxon>
    </lineage>
</organism>
<dbReference type="Proteomes" id="UP000002071">
    <property type="component" value="Chromosome"/>
</dbReference>
<accession>C7NSG6</accession>
<dbReference type="AlphaFoldDB" id="C7NSG6"/>
<proteinExistence type="predicted"/>
<reference evidence="1 2" key="1">
    <citation type="journal article" date="2009" name="Stand. Genomic Sci.">
        <title>Complete genome sequence of Halorhabdus utahensis type strain (AX-2).</title>
        <authorList>
            <person name="Anderson I."/>
            <person name="Tindall B.J."/>
            <person name="Pomrenke H."/>
            <person name="Goker M."/>
            <person name="Lapidus A."/>
            <person name="Nolan M."/>
            <person name="Copeland A."/>
            <person name="Glavina Del Rio T."/>
            <person name="Chen F."/>
            <person name="Tice H."/>
            <person name="Cheng J.F."/>
            <person name="Lucas S."/>
            <person name="Chertkov O."/>
            <person name="Bruce D."/>
            <person name="Brettin T."/>
            <person name="Detter J.C."/>
            <person name="Han C."/>
            <person name="Goodwin L."/>
            <person name="Land M."/>
            <person name="Hauser L."/>
            <person name="Chang Y.J."/>
            <person name="Jeffries C.D."/>
            <person name="Pitluck S."/>
            <person name="Pati A."/>
            <person name="Mavromatis K."/>
            <person name="Ivanova N."/>
            <person name="Ovchinnikova G."/>
            <person name="Chen A."/>
            <person name="Palaniappan K."/>
            <person name="Chain P."/>
            <person name="Rohde M."/>
            <person name="Bristow J."/>
            <person name="Eisen J.A."/>
            <person name="Markowitz V."/>
            <person name="Hugenholtz P."/>
            <person name="Kyrpides N.C."/>
            <person name="Klenk H.P."/>
        </authorList>
    </citation>
    <scope>NUCLEOTIDE SEQUENCE [LARGE SCALE GENOMIC DNA]</scope>
    <source>
        <strain evidence="2">DSM 12940 / JCM 11049 / AX-2</strain>
    </source>
</reference>
<dbReference type="EMBL" id="CP001687">
    <property type="protein sequence ID" value="ACV12053.1"/>
    <property type="molecule type" value="Genomic_DNA"/>
</dbReference>
<sequence>MTMGEPLSRRCVLHSVVAGVSITSLAGCSALDSEPSLIPVEIANYTPERHEITVDIIDRDAEDRSDGTVLREVYKLEPYEDGKEYTVPDVPTVPNRPYIVRAKIDAKTPRHYHYIPDCKTRENREDKLYLSVQPTENGATVRFYQDGCR</sequence>
<dbReference type="HOGENOM" id="CLU_1745523_0_0_2"/>
<dbReference type="STRING" id="519442.Huta_1883"/>
<name>C7NSG6_HALUD</name>
<dbReference type="KEGG" id="hut:Huta_1883"/>
<dbReference type="eggNOG" id="arCOG06432">
    <property type="taxonomic scope" value="Archaea"/>
</dbReference>